<dbReference type="PANTHER" id="PTHR23339">
    <property type="entry name" value="TYROSINE SPECIFIC PROTEIN PHOSPHATASE AND DUAL SPECIFICITY PROTEIN PHOSPHATASE"/>
    <property type="match status" value="1"/>
</dbReference>
<organism evidence="5 6">
    <name type="scientific">Roseiarcus fermentans</name>
    <dbReference type="NCBI Taxonomy" id="1473586"/>
    <lineage>
        <taxon>Bacteria</taxon>
        <taxon>Pseudomonadati</taxon>
        <taxon>Pseudomonadota</taxon>
        <taxon>Alphaproteobacteria</taxon>
        <taxon>Hyphomicrobiales</taxon>
        <taxon>Roseiarcaceae</taxon>
        <taxon>Roseiarcus</taxon>
    </lineage>
</organism>
<dbReference type="FunFam" id="3.90.190.10:FF:000157">
    <property type="entry name" value="Protein-tyrosine phosphatase"/>
    <property type="match status" value="1"/>
</dbReference>
<dbReference type="RefSeq" id="WP_113891056.1">
    <property type="nucleotide sequence ID" value="NZ_QNRK01000024.1"/>
</dbReference>
<comment type="caution">
    <text evidence="5">The sequence shown here is derived from an EMBL/GenBank/DDBJ whole genome shotgun (WGS) entry which is preliminary data.</text>
</comment>
<gene>
    <name evidence="5" type="ORF">DFR50_12460</name>
</gene>
<evidence type="ECO:0000256" key="1">
    <source>
        <dbReference type="ARBA" id="ARBA00013064"/>
    </source>
</evidence>
<evidence type="ECO:0000313" key="6">
    <source>
        <dbReference type="Proteomes" id="UP000253529"/>
    </source>
</evidence>
<dbReference type="SUPFAM" id="SSF52799">
    <property type="entry name" value="(Phosphotyrosine protein) phosphatases II"/>
    <property type="match status" value="1"/>
</dbReference>
<dbReference type="InterPro" id="IPR000387">
    <property type="entry name" value="Tyr_Pase_dom"/>
</dbReference>
<evidence type="ECO:0000313" key="5">
    <source>
        <dbReference type="EMBL" id="RBP08673.1"/>
    </source>
</evidence>
<evidence type="ECO:0000256" key="2">
    <source>
        <dbReference type="ARBA" id="ARBA00022801"/>
    </source>
</evidence>
<dbReference type="Proteomes" id="UP000253529">
    <property type="component" value="Unassembled WGS sequence"/>
</dbReference>
<dbReference type="EMBL" id="QNRK01000024">
    <property type="protein sequence ID" value="RBP08673.1"/>
    <property type="molecule type" value="Genomic_DNA"/>
</dbReference>
<dbReference type="AlphaFoldDB" id="A0A366F1Y5"/>
<name>A0A366F1Y5_9HYPH</name>
<keyword evidence="6" id="KW-1185">Reference proteome</keyword>
<dbReference type="CDD" id="cd14505">
    <property type="entry name" value="CDKN3-like"/>
    <property type="match status" value="1"/>
</dbReference>
<dbReference type="Pfam" id="PF22784">
    <property type="entry name" value="PTP-SAK"/>
    <property type="match status" value="1"/>
</dbReference>
<dbReference type="OrthoDB" id="9806482at2"/>
<protein>
    <recommendedName>
        <fullName evidence="1">protein-tyrosine-phosphatase</fullName>
        <ecNumber evidence="1">3.1.3.48</ecNumber>
    </recommendedName>
</protein>
<dbReference type="EC" id="3.1.3.48" evidence="1"/>
<dbReference type="InterPro" id="IPR050561">
    <property type="entry name" value="PTP"/>
</dbReference>
<accession>A0A366F1Y5</accession>
<dbReference type="InterPro" id="IPR029021">
    <property type="entry name" value="Prot-tyrosine_phosphatase-like"/>
</dbReference>
<dbReference type="Gene3D" id="3.90.190.10">
    <property type="entry name" value="Protein tyrosine phosphatase superfamily"/>
    <property type="match status" value="1"/>
</dbReference>
<dbReference type="InterPro" id="IPR057023">
    <property type="entry name" value="PTP-SAK"/>
</dbReference>
<sequence>MIRTSETDPIHIAELDLGAGCGRIGVTFAPGKNDGESFGGSWARDLDRDLDAIAAWGAKIVVTLLEQRELRGLAITELGAGVERRGMEWLHLPVPDVSTPGPDSDAEWRAASQRLRSQLEAGDNILVHCRGGVGRAGMIAARLLVETGVDPDVAMGRVRAVQPGAIETGAQEHWVRTGPRA</sequence>
<reference evidence="5 6" key="1">
    <citation type="submission" date="2018-06" db="EMBL/GenBank/DDBJ databases">
        <title>Genomic Encyclopedia of Type Strains, Phase IV (KMG-IV): sequencing the most valuable type-strain genomes for metagenomic binning, comparative biology and taxonomic classification.</title>
        <authorList>
            <person name="Goeker M."/>
        </authorList>
    </citation>
    <scope>NUCLEOTIDE SEQUENCE [LARGE SCALE GENOMIC DNA]</scope>
    <source>
        <strain evidence="5 6">DSM 24875</strain>
    </source>
</reference>
<dbReference type="PROSITE" id="PS50206">
    <property type="entry name" value="RHODANESE_3"/>
    <property type="match status" value="1"/>
</dbReference>
<dbReference type="InterPro" id="IPR001763">
    <property type="entry name" value="Rhodanese-like_dom"/>
</dbReference>
<dbReference type="PROSITE" id="PS50056">
    <property type="entry name" value="TYR_PHOSPHATASE_2"/>
    <property type="match status" value="1"/>
</dbReference>
<proteinExistence type="predicted"/>
<evidence type="ECO:0000259" key="3">
    <source>
        <dbReference type="PROSITE" id="PS50056"/>
    </source>
</evidence>
<feature type="domain" description="Tyrosine specific protein phosphatases" evidence="3">
    <location>
        <begin position="106"/>
        <end position="173"/>
    </location>
</feature>
<dbReference type="GO" id="GO:0004725">
    <property type="term" value="F:protein tyrosine phosphatase activity"/>
    <property type="evidence" value="ECO:0007669"/>
    <property type="project" value="UniProtKB-EC"/>
</dbReference>
<evidence type="ECO:0000259" key="4">
    <source>
        <dbReference type="PROSITE" id="PS50206"/>
    </source>
</evidence>
<feature type="domain" description="Rhodanese" evidence="4">
    <location>
        <begin position="90"/>
        <end position="168"/>
    </location>
</feature>
<keyword evidence="2" id="KW-0378">Hydrolase</keyword>